<accession>A0ABP0TCG5</accession>
<dbReference type="CDD" id="cd02981">
    <property type="entry name" value="PDI_b_family"/>
    <property type="match status" value="1"/>
</dbReference>
<feature type="domain" description="Thioredoxin" evidence="14">
    <location>
        <begin position="370"/>
        <end position="500"/>
    </location>
</feature>
<evidence type="ECO:0000256" key="11">
    <source>
        <dbReference type="RuleBase" id="RU004208"/>
    </source>
</evidence>
<dbReference type="EMBL" id="OZ019893">
    <property type="protein sequence ID" value="CAK9191861.1"/>
    <property type="molecule type" value="Genomic_DNA"/>
</dbReference>
<dbReference type="Gene3D" id="3.40.30.10">
    <property type="entry name" value="Glutaredoxin"/>
    <property type="match status" value="4"/>
</dbReference>
<keyword evidence="5 12" id="KW-0732">Signal</keyword>
<dbReference type="InterPro" id="IPR036249">
    <property type="entry name" value="Thioredoxin-like_sf"/>
</dbReference>
<evidence type="ECO:0000256" key="3">
    <source>
        <dbReference type="ARBA" id="ARBA00006347"/>
    </source>
</evidence>
<dbReference type="Pfam" id="PF13848">
    <property type="entry name" value="Thioredoxin_6"/>
    <property type="match status" value="1"/>
</dbReference>
<dbReference type="CDD" id="cd02982">
    <property type="entry name" value="PDI_b'_family"/>
    <property type="match status" value="1"/>
</dbReference>
<dbReference type="PROSITE" id="PS00194">
    <property type="entry name" value="THIOREDOXIN_1"/>
    <property type="match status" value="2"/>
</dbReference>
<dbReference type="InterPro" id="IPR013766">
    <property type="entry name" value="Thioredoxin_domain"/>
</dbReference>
<dbReference type="PANTHER" id="PTHR18929:SF246">
    <property type="entry name" value="PROTEIN DISULFIDE ISOMERASE-LIKE 1-4"/>
    <property type="match status" value="1"/>
</dbReference>
<proteinExistence type="inferred from homology"/>
<dbReference type="Proteomes" id="UP001497512">
    <property type="component" value="Chromosome 1"/>
</dbReference>
<dbReference type="PANTHER" id="PTHR18929">
    <property type="entry name" value="PROTEIN DISULFIDE ISOMERASE"/>
    <property type="match status" value="1"/>
</dbReference>
<dbReference type="InterPro" id="IPR005792">
    <property type="entry name" value="Prot_disulphide_isomerase"/>
</dbReference>
<dbReference type="PRINTS" id="PR00421">
    <property type="entry name" value="THIOREDOXIN"/>
</dbReference>
<evidence type="ECO:0000256" key="9">
    <source>
        <dbReference type="ARBA" id="ARBA00023235"/>
    </source>
</evidence>
<keyword evidence="8" id="KW-1015">Disulfide bond</keyword>
<comment type="catalytic activity">
    <reaction evidence="1 12">
        <text>Catalyzes the rearrangement of -S-S- bonds in proteins.</text>
        <dbReference type="EC" id="5.3.4.1"/>
    </reaction>
</comment>
<feature type="region of interest" description="Disordered" evidence="13">
    <location>
        <begin position="509"/>
        <end position="548"/>
    </location>
</feature>
<feature type="compositionally biased region" description="Basic and acidic residues" evidence="13">
    <location>
        <begin position="528"/>
        <end position="548"/>
    </location>
</feature>
<evidence type="ECO:0000313" key="16">
    <source>
        <dbReference type="Proteomes" id="UP001497512"/>
    </source>
</evidence>
<evidence type="ECO:0000256" key="1">
    <source>
        <dbReference type="ARBA" id="ARBA00001182"/>
    </source>
</evidence>
<gene>
    <name evidence="15" type="ORF">CSSPTR1EN2_LOCUS1602</name>
</gene>
<evidence type="ECO:0000256" key="4">
    <source>
        <dbReference type="ARBA" id="ARBA00012723"/>
    </source>
</evidence>
<dbReference type="CDD" id="cd02995">
    <property type="entry name" value="PDI_a_PDI_a'_C"/>
    <property type="match status" value="1"/>
</dbReference>
<comment type="similarity">
    <text evidence="3 11">Belongs to the protein disulfide isomerase family.</text>
</comment>
<feature type="domain" description="Thioredoxin" evidence="14">
    <location>
        <begin position="37"/>
        <end position="159"/>
    </location>
</feature>
<evidence type="ECO:0000256" key="10">
    <source>
        <dbReference type="ARBA" id="ARBA00023284"/>
    </source>
</evidence>
<dbReference type="SUPFAM" id="SSF52833">
    <property type="entry name" value="Thioredoxin-like"/>
    <property type="match status" value="4"/>
</dbReference>
<keyword evidence="6" id="KW-0677">Repeat</keyword>
<name>A0ABP0TCG5_9BRYO</name>
<protein>
    <recommendedName>
        <fullName evidence="4 12">Protein disulfide-isomerase</fullName>
        <ecNumber evidence="4 12">5.3.4.1</ecNumber>
    </recommendedName>
</protein>
<comment type="subcellular location">
    <subcellularLocation>
        <location evidence="2">Endoplasmic reticulum lumen</location>
    </subcellularLocation>
</comment>
<feature type="chain" id="PRO_5045007153" description="Protein disulfide-isomerase" evidence="12">
    <location>
        <begin position="35"/>
        <end position="548"/>
    </location>
</feature>
<feature type="compositionally biased region" description="Acidic residues" evidence="13">
    <location>
        <begin position="516"/>
        <end position="527"/>
    </location>
</feature>
<keyword evidence="7" id="KW-0256">Endoplasmic reticulum</keyword>
<feature type="signal peptide" evidence="12">
    <location>
        <begin position="1"/>
        <end position="34"/>
    </location>
</feature>
<evidence type="ECO:0000256" key="5">
    <source>
        <dbReference type="ARBA" id="ARBA00022729"/>
    </source>
</evidence>
<keyword evidence="9 12" id="KW-0413">Isomerase</keyword>
<keyword evidence="16" id="KW-1185">Reference proteome</keyword>
<dbReference type="Pfam" id="PF00085">
    <property type="entry name" value="Thioredoxin"/>
    <property type="match status" value="2"/>
</dbReference>
<dbReference type="NCBIfam" id="TIGR01130">
    <property type="entry name" value="ER_PDI_fam"/>
    <property type="match status" value="1"/>
</dbReference>
<dbReference type="NCBIfam" id="TIGR01126">
    <property type="entry name" value="pdi_dom"/>
    <property type="match status" value="1"/>
</dbReference>
<evidence type="ECO:0000256" key="2">
    <source>
        <dbReference type="ARBA" id="ARBA00004319"/>
    </source>
</evidence>
<evidence type="ECO:0000256" key="8">
    <source>
        <dbReference type="ARBA" id="ARBA00023157"/>
    </source>
</evidence>
<dbReference type="PROSITE" id="PS51352">
    <property type="entry name" value="THIOREDOXIN_2"/>
    <property type="match status" value="2"/>
</dbReference>
<evidence type="ECO:0000256" key="12">
    <source>
        <dbReference type="RuleBase" id="RU361130"/>
    </source>
</evidence>
<evidence type="ECO:0000313" key="15">
    <source>
        <dbReference type="EMBL" id="CAK9191861.1"/>
    </source>
</evidence>
<evidence type="ECO:0000256" key="13">
    <source>
        <dbReference type="SAM" id="MobiDB-lite"/>
    </source>
</evidence>
<reference evidence="15 16" key="1">
    <citation type="submission" date="2024-02" db="EMBL/GenBank/DDBJ databases">
        <authorList>
            <consortium name="ELIXIR-Norway"/>
            <consortium name="Elixir Norway"/>
        </authorList>
    </citation>
    <scope>NUCLEOTIDE SEQUENCE [LARGE SCALE GENOMIC DNA]</scope>
</reference>
<dbReference type="InterPro" id="IPR017937">
    <property type="entry name" value="Thioredoxin_CS"/>
</dbReference>
<evidence type="ECO:0000259" key="14">
    <source>
        <dbReference type="PROSITE" id="PS51352"/>
    </source>
</evidence>
<evidence type="ECO:0000256" key="7">
    <source>
        <dbReference type="ARBA" id="ARBA00022824"/>
    </source>
</evidence>
<dbReference type="EC" id="5.3.4.1" evidence="4 12"/>
<dbReference type="InterPro" id="IPR005788">
    <property type="entry name" value="PDI_thioredoxin-like_dom"/>
</dbReference>
<evidence type="ECO:0000256" key="6">
    <source>
        <dbReference type="ARBA" id="ARBA00022737"/>
    </source>
</evidence>
<sequence length="548" mass="60488">MASRIGGSFSLFSVVAVVVLLLFSANFSVRECAAESGHAGEGAGASSEHLVDEKDVVVLGAENFTNFVNTNPYVLVEFYAPWCGHCQSLAPEWASAASILKGDSVPLAKVDATVHAELAKEFGVQGYPTILFFIDGLPKRYTGERVSDGIVMWVKKKTGPAIDFVKSESDAEELLLQVDTPLAVAFLGNFEGKDAEELTAVARQEDGILFYMTSDADVAKIFSLNKNAPALVLWKKENEKLSTFDGAFEREAISEFLSANKLPLVVTFNHETASAIFEDEASRQLLLFALPEEFDKIRDNFEEAAKFFKRKIIFVLVDLADKEAATPVLNFFALTTEETKMIGFSIEENGRKFMYSGDFSVESIKTFGEKFLAGDLPYFLKSEPIPEKNDGNVKIVVGDSFDDIVLDETKDVLLEVYAPWCGHCRNLEPEYNRLGEILKNIPSIVIAKMDGTTNEHALVQIQGFPTILFFPAGDKSKEPLAVQTERTVEAFVDYIKKNAAIPFTAPEIPKLKLDDPTDLGVEEDKGDEDIKVLSADDKVDQEDIKDEL</sequence>
<keyword evidence="10" id="KW-0676">Redox-active center</keyword>
<dbReference type="CDD" id="cd02961">
    <property type="entry name" value="PDI_a_family"/>
    <property type="match status" value="1"/>
</dbReference>
<organism evidence="15 16">
    <name type="scientific">Sphagnum troendelagicum</name>
    <dbReference type="NCBI Taxonomy" id="128251"/>
    <lineage>
        <taxon>Eukaryota</taxon>
        <taxon>Viridiplantae</taxon>
        <taxon>Streptophyta</taxon>
        <taxon>Embryophyta</taxon>
        <taxon>Bryophyta</taxon>
        <taxon>Sphagnophytina</taxon>
        <taxon>Sphagnopsida</taxon>
        <taxon>Sphagnales</taxon>
        <taxon>Sphagnaceae</taxon>
        <taxon>Sphagnum</taxon>
    </lineage>
</organism>